<keyword evidence="7" id="KW-1133">Transmembrane helix</keyword>
<dbReference type="PROSITE" id="PS00290">
    <property type="entry name" value="IG_MHC"/>
    <property type="match status" value="1"/>
</dbReference>
<dbReference type="InterPro" id="IPR013162">
    <property type="entry name" value="CD80_C2-set"/>
</dbReference>
<dbReference type="EMBL" id="UXSR01005327">
    <property type="protein sequence ID" value="VDD81103.1"/>
    <property type="molecule type" value="Genomic_DNA"/>
</dbReference>
<keyword evidence="10" id="KW-1185">Reference proteome</keyword>
<protein>
    <recommendedName>
        <fullName evidence="8">Ig-like domain-containing protein</fullName>
    </recommendedName>
</protein>
<keyword evidence="3" id="KW-1015">Disulfide bond</keyword>
<feature type="compositionally biased region" description="Polar residues" evidence="6">
    <location>
        <begin position="1139"/>
        <end position="1152"/>
    </location>
</feature>
<feature type="compositionally biased region" description="Polar residues" evidence="6">
    <location>
        <begin position="1040"/>
        <end position="1057"/>
    </location>
</feature>
<keyword evidence="4" id="KW-0325">Glycoprotein</keyword>
<organism evidence="9 10">
    <name type="scientific">Mesocestoides corti</name>
    <name type="common">Flatworm</name>
    <dbReference type="NCBI Taxonomy" id="53468"/>
    <lineage>
        <taxon>Eukaryota</taxon>
        <taxon>Metazoa</taxon>
        <taxon>Spiralia</taxon>
        <taxon>Lophotrochozoa</taxon>
        <taxon>Platyhelminthes</taxon>
        <taxon>Cestoda</taxon>
        <taxon>Eucestoda</taxon>
        <taxon>Cyclophyllidea</taxon>
        <taxon>Mesocestoididae</taxon>
        <taxon>Mesocestoides</taxon>
    </lineage>
</organism>
<evidence type="ECO:0000256" key="1">
    <source>
        <dbReference type="ARBA" id="ARBA00004479"/>
    </source>
</evidence>
<dbReference type="PANTHER" id="PTHR11640:SF31">
    <property type="entry name" value="IRREGULAR CHIASM C-ROUGHEST PROTEIN-RELATED"/>
    <property type="match status" value="1"/>
</dbReference>
<dbReference type="Proteomes" id="UP000267029">
    <property type="component" value="Unassembled WGS sequence"/>
</dbReference>
<feature type="region of interest" description="Disordered" evidence="6">
    <location>
        <begin position="996"/>
        <end position="1058"/>
    </location>
</feature>
<feature type="domain" description="Ig-like" evidence="8">
    <location>
        <begin position="7"/>
        <end position="114"/>
    </location>
</feature>
<feature type="compositionally biased region" description="Polar residues" evidence="6">
    <location>
        <begin position="1188"/>
        <end position="1199"/>
    </location>
</feature>
<comment type="subcellular location">
    <subcellularLocation>
        <location evidence="1">Membrane</location>
        <topology evidence="1">Single-pass type I membrane protein</topology>
    </subcellularLocation>
</comment>
<dbReference type="InterPro" id="IPR003599">
    <property type="entry name" value="Ig_sub"/>
</dbReference>
<sequence length="1232" mass="132852">MVHDFDPRSLSIKSLPGGRMREDMSKVITCQTDEGGANPAVNITWRHLSPLGAPEKLEEDMQISSGHRKGTGGGIVSHSNLTIRAHRRLNGHRIECSIEKPGQITLLRKSETLDVIFAPNSVQIHPSVSGGVSEGDAISLTCAVAVSNPPAMVRWFEFPPGAGGESDSGREITDLAQIDLTPGEYGGMLVDSTLSVSKTFRSNSQTEYRCVVNQDAIKKPVVAEYKLNILYPPSVEIVSLPNDPTEGQSVTLSCLSHGGVPDKGFSFSWWHTKDLQLPETVTQNPSSSSSKEELSSVVAKSLLSTLNTTQLAEMFASHMTQIPNHTGRHLMLDGISLEQAGWYGFFADCDYISFFTDAPKIHASTKFIQYAQPGLKAEFVLTVEARPARAEYMWFWIGDDSALASKARGKILSQSSAQASSHFLSRRSISPLKAISTSTVPWVNRVKQTSSKSGDNRLTFTLAFREVLESDFGIYMCQVNHKSGTREFYFELKPQTHSKGINPDSIRITSEGRKVRVEFEPPNSQFYSRIVLRICLPVHLTSGSGRTVRPSEELVFLRPVKDSSGGPAPSSVDVLAAASNNDECGDYEVTFAELGFLQVELDKPIADYTFQFLVYQDKQLRQITRPIRWNKDDPPQTSATSKLLVQLIIGILITLLVVCLIAFLIYYFCSCLKRRNMKKLAPATSNGLLHGTRTYQTLDMSKSYGSPPSGAGSISADIGLLHPAYARQSLASIVGSFVRNAKCCLGTGSPLTGPIPTLSVSSSINEDNENRRTPGARSPAWRKYQILFLVGSSCQSTKGFYAPQSTGHMASSAHPLLENTYHPMQNNEMRSSPSNTSHVSALTQRILSEVYIAAAKAASIAVSESIASGSMDAVNQPVGGPGSYRPGSQCGESVSMIGGSISALDGLGGYPASTSNGAARMRKSPNTRTVTPTYQGHLTPQQVLSQQILRPRMPSQMGYGWNSPLLTAQATMRLNEAASALAAAAAAAVLEATGATPDLNSQGPTTVPHVSRFSGGGGGVGGGGQGTSSEDGESISSSSFFPRTPNSRLNSQDATTKVQRKKVLQGARKGSLSNSGNEFLIPMLAVPPNYPQVIDPRGGRTPPSEMTCLSTSPLDGTWIRGFQPIQNPRTGEEPKFNPYPQSEAASNTSALNVPTFVTSSTPTTARRSAINPQPPSSNASYTAEDGNPNDNTLRANADQSFKPPPQIMQAEKQEQLPLPSPPPSSETQQYRE</sequence>
<accession>A0A0R3UI78</accession>
<evidence type="ECO:0000313" key="9">
    <source>
        <dbReference type="EMBL" id="VDD81103.1"/>
    </source>
</evidence>
<dbReference type="OrthoDB" id="6263616at2759"/>
<gene>
    <name evidence="9" type="ORF">MCOS_LOCUS7106</name>
</gene>
<feature type="domain" description="Ig-like" evidence="8">
    <location>
        <begin position="359"/>
        <end position="493"/>
    </location>
</feature>
<dbReference type="Gene3D" id="2.60.40.10">
    <property type="entry name" value="Immunoglobulins"/>
    <property type="match status" value="3"/>
</dbReference>
<feature type="domain" description="Ig-like" evidence="8">
    <location>
        <begin position="119"/>
        <end position="228"/>
    </location>
</feature>
<evidence type="ECO:0000259" key="8">
    <source>
        <dbReference type="PROSITE" id="PS50835"/>
    </source>
</evidence>
<evidence type="ECO:0000256" key="7">
    <source>
        <dbReference type="SAM" id="Phobius"/>
    </source>
</evidence>
<feature type="compositionally biased region" description="Low complexity" evidence="6">
    <location>
        <begin position="1153"/>
        <end position="1169"/>
    </location>
</feature>
<evidence type="ECO:0000256" key="2">
    <source>
        <dbReference type="ARBA" id="ARBA00023136"/>
    </source>
</evidence>
<dbReference type="AlphaFoldDB" id="A0A0R3UI78"/>
<feature type="compositionally biased region" description="Gly residues" evidence="6">
    <location>
        <begin position="1014"/>
        <end position="1026"/>
    </location>
</feature>
<dbReference type="InterPro" id="IPR003006">
    <property type="entry name" value="Ig/MHC_CS"/>
</dbReference>
<dbReference type="STRING" id="53468.A0A0R3UI78"/>
<keyword evidence="2 7" id="KW-0472">Membrane</keyword>
<dbReference type="GO" id="GO:0005911">
    <property type="term" value="C:cell-cell junction"/>
    <property type="evidence" value="ECO:0007669"/>
    <property type="project" value="TreeGrafter"/>
</dbReference>
<evidence type="ECO:0000256" key="3">
    <source>
        <dbReference type="ARBA" id="ARBA00023157"/>
    </source>
</evidence>
<dbReference type="Pfam" id="PF08205">
    <property type="entry name" value="C2-set_2"/>
    <property type="match status" value="1"/>
</dbReference>
<name>A0A0R3UI78_MESCO</name>
<feature type="region of interest" description="Disordered" evidence="6">
    <location>
        <begin position="1095"/>
        <end position="1232"/>
    </location>
</feature>
<evidence type="ECO:0000256" key="5">
    <source>
        <dbReference type="ARBA" id="ARBA00023319"/>
    </source>
</evidence>
<dbReference type="InterPro" id="IPR036179">
    <property type="entry name" value="Ig-like_dom_sf"/>
</dbReference>
<dbReference type="GO" id="GO:0005886">
    <property type="term" value="C:plasma membrane"/>
    <property type="evidence" value="ECO:0007669"/>
    <property type="project" value="TreeGrafter"/>
</dbReference>
<dbReference type="SUPFAM" id="SSF48726">
    <property type="entry name" value="Immunoglobulin"/>
    <property type="match status" value="3"/>
</dbReference>
<keyword evidence="7" id="KW-0812">Transmembrane</keyword>
<evidence type="ECO:0000256" key="6">
    <source>
        <dbReference type="SAM" id="MobiDB-lite"/>
    </source>
</evidence>
<dbReference type="PROSITE" id="PS50835">
    <property type="entry name" value="IG_LIKE"/>
    <property type="match status" value="4"/>
</dbReference>
<dbReference type="InterPro" id="IPR007110">
    <property type="entry name" value="Ig-like_dom"/>
</dbReference>
<dbReference type="InterPro" id="IPR051275">
    <property type="entry name" value="Cell_adhesion_signaling"/>
</dbReference>
<reference evidence="9 10" key="1">
    <citation type="submission" date="2018-10" db="EMBL/GenBank/DDBJ databases">
        <authorList>
            <consortium name="Pathogen Informatics"/>
        </authorList>
    </citation>
    <scope>NUCLEOTIDE SEQUENCE [LARGE SCALE GENOMIC DNA]</scope>
</reference>
<feature type="domain" description="Ig-like" evidence="8">
    <location>
        <begin position="233"/>
        <end position="269"/>
    </location>
</feature>
<dbReference type="PANTHER" id="PTHR11640">
    <property type="entry name" value="NEPHRIN"/>
    <property type="match status" value="1"/>
</dbReference>
<evidence type="ECO:0000256" key="4">
    <source>
        <dbReference type="ARBA" id="ARBA00023180"/>
    </source>
</evidence>
<evidence type="ECO:0000313" key="10">
    <source>
        <dbReference type="Proteomes" id="UP000267029"/>
    </source>
</evidence>
<dbReference type="GO" id="GO:0050839">
    <property type="term" value="F:cell adhesion molecule binding"/>
    <property type="evidence" value="ECO:0007669"/>
    <property type="project" value="TreeGrafter"/>
</dbReference>
<keyword evidence="5" id="KW-0393">Immunoglobulin domain</keyword>
<dbReference type="GO" id="GO:0098609">
    <property type="term" value="P:cell-cell adhesion"/>
    <property type="evidence" value="ECO:0007669"/>
    <property type="project" value="TreeGrafter"/>
</dbReference>
<feature type="transmembrane region" description="Helical" evidence="7">
    <location>
        <begin position="643"/>
        <end position="669"/>
    </location>
</feature>
<dbReference type="InterPro" id="IPR013783">
    <property type="entry name" value="Ig-like_fold"/>
</dbReference>
<dbReference type="SMART" id="SM00409">
    <property type="entry name" value="IG"/>
    <property type="match status" value="4"/>
</dbReference>
<proteinExistence type="predicted"/>